<organism evidence="5 6">
    <name type="scientific">Salinivirga cyanobacteriivorans</name>
    <dbReference type="NCBI Taxonomy" id="1307839"/>
    <lineage>
        <taxon>Bacteria</taxon>
        <taxon>Pseudomonadati</taxon>
        <taxon>Bacteroidota</taxon>
        <taxon>Bacteroidia</taxon>
        <taxon>Bacteroidales</taxon>
        <taxon>Salinivirgaceae</taxon>
        <taxon>Salinivirga</taxon>
    </lineage>
</organism>
<sequence length="181" mass="21283">MICKLPLKNAEDQALVDDVVYEYLVNHPYLTKIKFLENLRRHSRGYAFFQKNWKQSDGSYKNETIYLQKVVAEKFIKKPDEERRYWVRFINGNPLDCRIKNLEWSTLSNVVRNTSKTDNQFGYRGVVKNSNKYQAIIYVNRKAINLGSFDTPEEAALAYNKKSIELFGVTKSLNKIKTKKK</sequence>
<keyword evidence="1" id="KW-0805">Transcription regulation</keyword>
<accession>A0A0S2HXW9</accession>
<dbReference type="InterPro" id="IPR044925">
    <property type="entry name" value="His-Me_finger_sf"/>
</dbReference>
<gene>
    <name evidence="5" type="ORF">L21SP5_01204</name>
</gene>
<dbReference type="GO" id="GO:0003700">
    <property type="term" value="F:DNA-binding transcription factor activity"/>
    <property type="evidence" value="ECO:0007669"/>
    <property type="project" value="InterPro"/>
</dbReference>
<dbReference type="AlphaFoldDB" id="A0A0S2HXW9"/>
<evidence type="ECO:0000256" key="1">
    <source>
        <dbReference type="ARBA" id="ARBA00023015"/>
    </source>
</evidence>
<protein>
    <submittedName>
        <fullName evidence="5">AP2 domain protein</fullName>
    </submittedName>
</protein>
<dbReference type="RefSeq" id="WP_057952372.1">
    <property type="nucleotide sequence ID" value="NZ_CP013118.1"/>
</dbReference>
<dbReference type="PROSITE" id="PS51032">
    <property type="entry name" value="AP2_ERF"/>
    <property type="match status" value="1"/>
</dbReference>
<evidence type="ECO:0000256" key="2">
    <source>
        <dbReference type="ARBA" id="ARBA00023125"/>
    </source>
</evidence>
<proteinExistence type="predicted"/>
<dbReference type="InterPro" id="IPR001471">
    <property type="entry name" value="AP2/ERF_dom"/>
</dbReference>
<dbReference type="InterPro" id="IPR003615">
    <property type="entry name" value="HNH_nuc"/>
</dbReference>
<keyword evidence="3" id="KW-0804">Transcription</keyword>
<dbReference type="InterPro" id="IPR036955">
    <property type="entry name" value="AP2/ERF_dom_sf"/>
</dbReference>
<dbReference type="Pfam" id="PF13392">
    <property type="entry name" value="HNH_3"/>
    <property type="match status" value="1"/>
</dbReference>
<dbReference type="OrthoDB" id="978174at2"/>
<dbReference type="SUPFAM" id="SSF54060">
    <property type="entry name" value="His-Me finger endonucleases"/>
    <property type="match status" value="1"/>
</dbReference>
<evidence type="ECO:0000256" key="3">
    <source>
        <dbReference type="ARBA" id="ARBA00023163"/>
    </source>
</evidence>
<dbReference type="KEGG" id="blq:L21SP5_01204"/>
<dbReference type="GO" id="GO:0003677">
    <property type="term" value="F:DNA binding"/>
    <property type="evidence" value="ECO:0007669"/>
    <property type="project" value="UniProtKB-KW"/>
</dbReference>
<dbReference type="Gene3D" id="3.30.730.10">
    <property type="entry name" value="AP2/ERF domain"/>
    <property type="match status" value="1"/>
</dbReference>
<evidence type="ECO:0000313" key="6">
    <source>
        <dbReference type="Proteomes" id="UP000064893"/>
    </source>
</evidence>
<feature type="domain" description="AP2/ERF" evidence="4">
    <location>
        <begin position="122"/>
        <end position="176"/>
    </location>
</feature>
<dbReference type="InterPro" id="IPR016177">
    <property type="entry name" value="DNA-bd_dom_sf"/>
</dbReference>
<dbReference type="SMART" id="SM00380">
    <property type="entry name" value="AP2"/>
    <property type="match status" value="1"/>
</dbReference>
<dbReference type="Proteomes" id="UP000064893">
    <property type="component" value="Chromosome"/>
</dbReference>
<keyword evidence="2" id="KW-0238">DNA-binding</keyword>
<reference evidence="5 6" key="1">
    <citation type="submission" date="2015-11" db="EMBL/GenBank/DDBJ databases">
        <title>Description and complete genome sequence of a novel strain predominating in hypersaline microbial mats and representing a new family of the Bacteriodetes phylum.</title>
        <authorList>
            <person name="Spring S."/>
            <person name="Bunk B."/>
            <person name="Sproer C."/>
            <person name="Klenk H.-P."/>
        </authorList>
    </citation>
    <scope>NUCLEOTIDE SEQUENCE [LARGE SCALE GENOMIC DNA]</scope>
    <source>
        <strain evidence="5 6">L21-Spi-D4</strain>
    </source>
</reference>
<dbReference type="EMBL" id="CP013118">
    <property type="protein sequence ID" value="ALO14859.1"/>
    <property type="molecule type" value="Genomic_DNA"/>
</dbReference>
<evidence type="ECO:0000313" key="5">
    <source>
        <dbReference type="EMBL" id="ALO14859.1"/>
    </source>
</evidence>
<dbReference type="Gene3D" id="3.90.75.20">
    <property type="match status" value="1"/>
</dbReference>
<name>A0A0S2HXW9_9BACT</name>
<evidence type="ECO:0000259" key="4">
    <source>
        <dbReference type="PROSITE" id="PS51032"/>
    </source>
</evidence>
<keyword evidence="6" id="KW-1185">Reference proteome</keyword>
<dbReference type="SUPFAM" id="SSF54171">
    <property type="entry name" value="DNA-binding domain"/>
    <property type="match status" value="1"/>
</dbReference>
<dbReference type="STRING" id="1307839.L21SP5_01204"/>